<dbReference type="Proteomes" id="UP001497680">
    <property type="component" value="Unassembled WGS sequence"/>
</dbReference>
<sequence>MAKSNILVIGFGGIGTVSAYNLEAGGLATVTGVMRSNYDLVKERGFYIYSVDHGEIPSWRPTHMSKTVPKVSDESVSAFDYIVVCTKNIPDIPPTVADLIAPAVTPGHTVIVLVQNGVNIEKPVIAAFPQNIVLSGVSRMSSAEISPGRIFNQSHDILILGPFRNPNLERKKELEANKHFCDLYNAAGKATGEYNEEVDFIRWRKLCYNATFNSLCAITGMDTSRLRLAEFPVHELLLPIIFEIKRIARAKGVHLAPDQEDAALAGDAIDDYFRPSMQQDIEKDNFMELEVIVGEPVREAQRLGVPAPTLSLIYSLLKTLQARTKMRKGLIELPPMKKFAGAEEIYRGRLLQDVHRLAGELQAYDSLDNPYRRLSLLGLGHPVLLHTILSCASEHMASNGLCSMQTAISLHVRAIRSIRTELSQPRSPGTPDTSEAVSAGLEMTSDQALLSAILLQVAVVAFSSSAAASAQTHLTSAFHILNELGYLQTPRTMDLFVAKTLVQRFAMVDIGVCAYHRRRPRISLDTWFVQSEHHAALDEMQPSFLEMTGCSHIVFTFLVRVMHLAADVQECSRQKSDIYSDAIALETGMRLHDVENQQKMAAKASEAISTIHTIALCRAFTHAALLLLFRRVFAEPTPSVRVQHSISAIFSCLEKVPVTLPSSPPRTNLAVSGVDSATGLPFYLAAREAVTAEDQDWIRRKHEQWRKVYPNPSRVRLMEVAERLWQERRGSQEQVELRCEEVERSCEAYIF</sequence>
<name>A0ACC0D031_9PEZI</name>
<protein>
    <submittedName>
        <fullName evidence="1">2-dehydropantoate 2-reductase</fullName>
    </submittedName>
</protein>
<reference evidence="1 2" key="1">
    <citation type="journal article" date="2022" name="New Phytol.">
        <title>Ecological generalism drives hyperdiversity of secondary metabolite gene clusters in xylarialean endophytes.</title>
        <authorList>
            <person name="Franco M.E.E."/>
            <person name="Wisecaver J.H."/>
            <person name="Arnold A.E."/>
            <person name="Ju Y.M."/>
            <person name="Slot J.C."/>
            <person name="Ahrendt S."/>
            <person name="Moore L.P."/>
            <person name="Eastman K.E."/>
            <person name="Scott K."/>
            <person name="Konkel Z."/>
            <person name="Mondo S.J."/>
            <person name="Kuo A."/>
            <person name="Hayes R.D."/>
            <person name="Haridas S."/>
            <person name="Andreopoulos B."/>
            <person name="Riley R."/>
            <person name="LaButti K."/>
            <person name="Pangilinan J."/>
            <person name="Lipzen A."/>
            <person name="Amirebrahimi M."/>
            <person name="Yan J."/>
            <person name="Adam C."/>
            <person name="Keymanesh K."/>
            <person name="Ng V."/>
            <person name="Louie K."/>
            <person name="Northen T."/>
            <person name="Drula E."/>
            <person name="Henrissat B."/>
            <person name="Hsieh H.M."/>
            <person name="Youens-Clark K."/>
            <person name="Lutzoni F."/>
            <person name="Miadlikowska J."/>
            <person name="Eastwood D.C."/>
            <person name="Hamelin R.C."/>
            <person name="Grigoriev I.V."/>
            <person name="U'Ren J.M."/>
        </authorList>
    </citation>
    <scope>NUCLEOTIDE SEQUENCE [LARGE SCALE GENOMIC DNA]</scope>
    <source>
        <strain evidence="1 2">ER1909</strain>
    </source>
</reference>
<accession>A0ACC0D031</accession>
<dbReference type="EMBL" id="MU394321">
    <property type="protein sequence ID" value="KAI6085881.1"/>
    <property type="molecule type" value="Genomic_DNA"/>
</dbReference>
<proteinExistence type="predicted"/>
<keyword evidence="2" id="KW-1185">Reference proteome</keyword>
<organism evidence="1 2">
    <name type="scientific">Hypoxylon rubiginosum</name>
    <dbReference type="NCBI Taxonomy" id="110542"/>
    <lineage>
        <taxon>Eukaryota</taxon>
        <taxon>Fungi</taxon>
        <taxon>Dikarya</taxon>
        <taxon>Ascomycota</taxon>
        <taxon>Pezizomycotina</taxon>
        <taxon>Sordariomycetes</taxon>
        <taxon>Xylariomycetidae</taxon>
        <taxon>Xylariales</taxon>
        <taxon>Hypoxylaceae</taxon>
        <taxon>Hypoxylon</taxon>
    </lineage>
</organism>
<gene>
    <name evidence="1" type="ORF">F4821DRAFT_270360</name>
</gene>
<evidence type="ECO:0000313" key="1">
    <source>
        <dbReference type="EMBL" id="KAI6085881.1"/>
    </source>
</evidence>
<comment type="caution">
    <text evidence="1">The sequence shown here is derived from an EMBL/GenBank/DDBJ whole genome shotgun (WGS) entry which is preliminary data.</text>
</comment>
<evidence type="ECO:0000313" key="2">
    <source>
        <dbReference type="Proteomes" id="UP001497680"/>
    </source>
</evidence>